<dbReference type="Gramene" id="MELO3C031624.2.1">
    <property type="protein sequence ID" value="MELO3C031624.2.1"/>
    <property type="gene ID" value="MELO3C031624.2"/>
</dbReference>
<protein>
    <submittedName>
        <fullName evidence="1">Uncharacterized protein</fullName>
    </submittedName>
</protein>
<accession>A0A9I9EBU0</accession>
<organism evidence="1">
    <name type="scientific">Cucumis melo</name>
    <name type="common">Muskmelon</name>
    <dbReference type="NCBI Taxonomy" id="3656"/>
    <lineage>
        <taxon>Eukaryota</taxon>
        <taxon>Viridiplantae</taxon>
        <taxon>Streptophyta</taxon>
        <taxon>Embryophyta</taxon>
        <taxon>Tracheophyta</taxon>
        <taxon>Spermatophyta</taxon>
        <taxon>Magnoliopsida</taxon>
        <taxon>eudicotyledons</taxon>
        <taxon>Gunneridae</taxon>
        <taxon>Pentapetalae</taxon>
        <taxon>rosids</taxon>
        <taxon>fabids</taxon>
        <taxon>Cucurbitales</taxon>
        <taxon>Cucurbitaceae</taxon>
        <taxon>Benincaseae</taxon>
        <taxon>Cucumis</taxon>
    </lineage>
</organism>
<dbReference type="EnsemblPlants" id="MELO3C031624.2.1">
    <property type="protein sequence ID" value="MELO3C031624.2.1"/>
    <property type="gene ID" value="MELO3C031624.2"/>
</dbReference>
<name>A0A9I9EBU0_CUCME</name>
<dbReference type="AlphaFoldDB" id="A0A9I9EBU0"/>
<proteinExistence type="predicted"/>
<evidence type="ECO:0000313" key="1">
    <source>
        <dbReference type="EnsemblPlants" id="MELO3C031624.2.1"/>
    </source>
</evidence>
<sequence>MPLTETDTEGSRQLHLPLGVTLSLPSTSTTALDPVL</sequence>
<reference evidence="1" key="1">
    <citation type="submission" date="2023-03" db="UniProtKB">
        <authorList>
            <consortium name="EnsemblPlants"/>
        </authorList>
    </citation>
    <scope>IDENTIFICATION</scope>
</reference>